<gene>
    <name evidence="1" type="ORF">MUN68_009790</name>
</gene>
<dbReference type="EMBL" id="CP116221">
    <property type="protein sequence ID" value="WCO00363.1"/>
    <property type="molecule type" value="Genomic_DNA"/>
</dbReference>
<evidence type="ECO:0000313" key="1">
    <source>
        <dbReference type="EMBL" id="WCO00363.1"/>
    </source>
</evidence>
<accession>A0ABY7RTS4</accession>
<name>A0ABY7RTS4_9FLAO</name>
<organism evidence="1 2">
    <name type="scientific">Psychroserpens ponticola</name>
    <dbReference type="NCBI Taxonomy" id="2932268"/>
    <lineage>
        <taxon>Bacteria</taxon>
        <taxon>Pseudomonadati</taxon>
        <taxon>Bacteroidota</taxon>
        <taxon>Flavobacteriia</taxon>
        <taxon>Flavobacteriales</taxon>
        <taxon>Flavobacteriaceae</taxon>
        <taxon>Psychroserpens</taxon>
    </lineage>
</organism>
<evidence type="ECO:0000313" key="2">
    <source>
        <dbReference type="Proteomes" id="UP001202717"/>
    </source>
</evidence>
<sequence length="120" mass="13858">MTERFDIILKDVTALLVNELSEHLTYHSVNHILYVFKKAEHIALNEKASQKNVFFVEIAALYPDLRFMNIREGHEAESCKITKLQLVDYNFLKEDIDVICEAIMVTKVPQNPTSHLGEIL</sequence>
<dbReference type="Proteomes" id="UP001202717">
    <property type="component" value="Chromosome"/>
</dbReference>
<proteinExistence type="predicted"/>
<reference evidence="1 2" key="1">
    <citation type="submission" date="2023-01" db="EMBL/GenBank/DDBJ databases">
        <title>Psychroserpens ponticola sp. nov., isolated from seawater.</title>
        <authorList>
            <person name="Kristyanto S."/>
            <person name="Jung J."/>
            <person name="Kim J.M."/>
            <person name="Jeon C.O."/>
        </authorList>
    </citation>
    <scope>NUCLEOTIDE SEQUENCE [LARGE SCALE GENOMIC DNA]</scope>
    <source>
        <strain evidence="1 2">MSW6</strain>
    </source>
</reference>
<keyword evidence="2" id="KW-1185">Reference proteome</keyword>
<dbReference type="RefSeq" id="WP_249997130.1">
    <property type="nucleotide sequence ID" value="NZ_CP116221.1"/>
</dbReference>
<dbReference type="Gene3D" id="1.10.472.50">
    <property type="entry name" value="HD-domain/PDEase-like"/>
    <property type="match status" value="1"/>
</dbReference>
<dbReference type="SUPFAM" id="SSF109604">
    <property type="entry name" value="HD-domain/PDEase-like"/>
    <property type="match status" value="1"/>
</dbReference>
<protein>
    <submittedName>
        <fullName evidence="1">Uncharacterized protein</fullName>
    </submittedName>
</protein>